<sequence>MRTLTGRRGADPDGYSVPTCPRCWRPAGVLRGAEVWVEDTRTAGRVAHRVIACTAIRPGSRVERDVAVAYLTAPTPRRTA</sequence>
<dbReference type="EMBL" id="JACIFP010000001">
    <property type="protein sequence ID" value="MBB4136077.1"/>
    <property type="molecule type" value="Genomic_DNA"/>
</dbReference>
<dbReference type="RefSeq" id="WP_183371058.1">
    <property type="nucleotide sequence ID" value="NZ_BAABHL010000040.1"/>
</dbReference>
<name>A0A840F979_9ACTN</name>
<gene>
    <name evidence="1" type="ORF">BKA16_002629</name>
</gene>
<comment type="caution">
    <text evidence="1">The sequence shown here is derived from an EMBL/GenBank/DDBJ whole genome shotgun (WGS) entry which is preliminary data.</text>
</comment>
<proteinExistence type="predicted"/>
<dbReference type="AlphaFoldDB" id="A0A840F979"/>
<protein>
    <submittedName>
        <fullName evidence="1">Uncharacterized protein</fullName>
    </submittedName>
</protein>
<evidence type="ECO:0000313" key="1">
    <source>
        <dbReference type="EMBL" id="MBB4136077.1"/>
    </source>
</evidence>
<keyword evidence="2" id="KW-1185">Reference proteome</keyword>
<organism evidence="1 2">
    <name type="scientific">Gordonia humi</name>
    <dbReference type="NCBI Taxonomy" id="686429"/>
    <lineage>
        <taxon>Bacteria</taxon>
        <taxon>Bacillati</taxon>
        <taxon>Actinomycetota</taxon>
        <taxon>Actinomycetes</taxon>
        <taxon>Mycobacteriales</taxon>
        <taxon>Gordoniaceae</taxon>
        <taxon>Gordonia</taxon>
    </lineage>
</organism>
<accession>A0A840F979</accession>
<reference evidence="1 2" key="1">
    <citation type="submission" date="2020-08" db="EMBL/GenBank/DDBJ databases">
        <title>Sequencing the genomes of 1000 actinobacteria strains.</title>
        <authorList>
            <person name="Klenk H.-P."/>
        </authorList>
    </citation>
    <scope>NUCLEOTIDE SEQUENCE [LARGE SCALE GENOMIC DNA]</scope>
    <source>
        <strain evidence="1 2">DSM 45298</strain>
    </source>
</reference>
<dbReference type="Proteomes" id="UP000551501">
    <property type="component" value="Unassembled WGS sequence"/>
</dbReference>
<evidence type="ECO:0000313" key="2">
    <source>
        <dbReference type="Proteomes" id="UP000551501"/>
    </source>
</evidence>